<evidence type="ECO:0000259" key="1">
    <source>
        <dbReference type="Pfam" id="PF09343"/>
    </source>
</evidence>
<evidence type="ECO:0000313" key="2">
    <source>
        <dbReference type="EMBL" id="QNL31723.1"/>
    </source>
</evidence>
<sequence>MSFSEERLDLGYDYGTVATITTKTSIIESKNGTEQRTTQWYQPLLQFNIGERSEINDQLDQLIAFYQARKGAYQGFRFKDWSDYQFSTIITLNTNKQAQLFKAYFVAGFTVKRPLVKIVPGSILVSVGNSPVTTGWTVNFNTGIITFDQVQTEPIQVSGEFDVPVRFATDKINLRFEAFEACEPESNLKLFSLENLSLTEIRINPLLALSLDQIPQSLDHVINLGYDYGTIGGIEFATKINQSVSGQEQRISEWATSRGSWEVGARTLIKSDLDYLISLFRVCRGKAVGFKYFDWGTESQINVRFGEDAIAFRFDAMEAEKVIFNLSGVPLYKL</sequence>
<proteinExistence type="predicted"/>
<feature type="domain" description="DUF2460" evidence="1">
    <location>
        <begin position="223"/>
        <end position="295"/>
    </location>
</feature>
<accession>A0A7G9A4Q0</accession>
<organism evidence="2">
    <name type="scientific">Bacteriophage sp</name>
    <dbReference type="NCBI Taxonomy" id="38018"/>
    <lineage>
        <taxon>Viruses</taxon>
    </lineage>
</organism>
<name>A0A7G9A4Q0_9VIRU</name>
<dbReference type="EMBL" id="MT840189">
    <property type="protein sequence ID" value="QNL31723.1"/>
    <property type="molecule type" value="Genomic_DNA"/>
</dbReference>
<protein>
    <recommendedName>
        <fullName evidence="1">DUF2460 domain-containing protein</fullName>
    </recommendedName>
</protein>
<dbReference type="InterPro" id="IPR011740">
    <property type="entry name" value="DUF2460"/>
</dbReference>
<reference evidence="2" key="1">
    <citation type="submission" date="2020-07" db="EMBL/GenBank/DDBJ databases">
        <title>Dissolved microcystin release linked to lysis of a Microcystis spp. bloom in Lake Erie (USA) attributed to a novel cyanophage.</title>
        <authorList>
            <person name="McKindles K.M."/>
            <person name="Manes M.A."/>
            <person name="DeMarco J.R."/>
            <person name="McClure A."/>
            <person name="McKay R.M."/>
            <person name="Davis T.W."/>
            <person name="Bullerjahn G.S."/>
        </authorList>
    </citation>
    <scope>NUCLEOTIDE SEQUENCE</scope>
</reference>
<dbReference type="Pfam" id="PF09343">
    <property type="entry name" value="DUF2460"/>
    <property type="match status" value="2"/>
</dbReference>
<feature type="domain" description="DUF2460" evidence="1">
    <location>
        <begin position="9"/>
        <end position="183"/>
    </location>
</feature>